<evidence type="ECO:0008006" key="5">
    <source>
        <dbReference type="Google" id="ProtNLM"/>
    </source>
</evidence>
<protein>
    <recommendedName>
        <fullName evidence="5">Heat shock protein 70</fullName>
    </recommendedName>
</protein>
<dbReference type="InterPro" id="IPR013126">
    <property type="entry name" value="Hsp_70_fam"/>
</dbReference>
<name>A0ABR2WXH0_9FUNG</name>
<gene>
    <name evidence="3" type="ORF">K7432_004901</name>
</gene>
<evidence type="ECO:0000313" key="4">
    <source>
        <dbReference type="Proteomes" id="UP001479436"/>
    </source>
</evidence>
<dbReference type="PANTHER" id="PTHR14187:SF5">
    <property type="entry name" value="HEAT SHOCK 70 KDA PROTEIN 12A"/>
    <property type="match status" value="1"/>
</dbReference>
<dbReference type="Pfam" id="PF00012">
    <property type="entry name" value="HSP70"/>
    <property type="match status" value="1"/>
</dbReference>
<proteinExistence type="predicted"/>
<evidence type="ECO:0000256" key="1">
    <source>
        <dbReference type="ARBA" id="ARBA00022741"/>
    </source>
</evidence>
<dbReference type="Proteomes" id="UP001479436">
    <property type="component" value="Unassembled WGS sequence"/>
</dbReference>
<dbReference type="PANTHER" id="PTHR14187">
    <property type="entry name" value="ALPHA KINASE/ELONGATION FACTOR 2 KINASE"/>
    <property type="match status" value="1"/>
</dbReference>
<sequence>MLKRATADIFSEYIGPTNAKCVAAIDFGTSGTGFAYAFPGTDGITEARSSVFTNGQWSDGKEGKTKTALLLDENNKFIAFGKSAQTKYRAMAMRSQAGGLKIKERYFQYFKMNLYETSISGKMLIPAANGVKVTAKTVFSASLKFIKEVLLAQINKSTQGIIESEIKWILTVPAIWSDAAKQVMRDAAELAGLHGAALQLALEPEAASLWVLQSNDLGMEPGSVYMVCDCGGGTIDVTVHEVEYSQRKVKEAIPANGGNWGSTAIDRRVLQLLEEIFGKQRYNNMTKDPFGYARIAEDIDAAKITFDADTDIVLVLPDSLTSGLDNDGLPTVEAVKRYSKAQDVELHLVGQNLSIPADYFYKTCMEPTINDTMNHVKGVIHKHKDISKVVLVGNFANCRSLQNRFTQDFKEIKIIVPDMPGEAIMKGAVLFGADPGLVTQRKARFTYGSSIGVEFNPAVHPEEKIFYASDGSKHCRDVFDPFVTMNEIVEVGEEIVREYMAVEDNQSNVNIAIYKVNRHEVKFVTDNHVRKAGSFDLECDGKYDRY</sequence>
<organism evidence="3 4">
    <name type="scientific">Basidiobolus ranarum</name>
    <dbReference type="NCBI Taxonomy" id="34480"/>
    <lineage>
        <taxon>Eukaryota</taxon>
        <taxon>Fungi</taxon>
        <taxon>Fungi incertae sedis</taxon>
        <taxon>Zoopagomycota</taxon>
        <taxon>Entomophthoromycotina</taxon>
        <taxon>Basidiobolomycetes</taxon>
        <taxon>Basidiobolales</taxon>
        <taxon>Basidiobolaceae</taxon>
        <taxon>Basidiobolus</taxon>
    </lineage>
</organism>
<evidence type="ECO:0000256" key="2">
    <source>
        <dbReference type="ARBA" id="ARBA00022840"/>
    </source>
</evidence>
<reference evidence="3 4" key="1">
    <citation type="submission" date="2023-04" db="EMBL/GenBank/DDBJ databases">
        <title>Genome of Basidiobolus ranarum AG-B5.</title>
        <authorList>
            <person name="Stajich J.E."/>
            <person name="Carter-House D."/>
            <person name="Gryganskyi A."/>
        </authorList>
    </citation>
    <scope>NUCLEOTIDE SEQUENCE [LARGE SCALE GENOMIC DNA]</scope>
    <source>
        <strain evidence="3 4">AG-B5</strain>
    </source>
</reference>
<evidence type="ECO:0000313" key="3">
    <source>
        <dbReference type="EMBL" id="KAK9766192.1"/>
    </source>
</evidence>
<keyword evidence="1" id="KW-0547">Nucleotide-binding</keyword>
<keyword evidence="4" id="KW-1185">Reference proteome</keyword>
<keyword evidence="2" id="KW-0067">ATP-binding</keyword>
<accession>A0ABR2WXH0</accession>
<dbReference type="SUPFAM" id="SSF53067">
    <property type="entry name" value="Actin-like ATPase domain"/>
    <property type="match status" value="2"/>
</dbReference>
<dbReference type="Gene3D" id="3.30.420.40">
    <property type="match status" value="2"/>
</dbReference>
<dbReference type="CDD" id="cd10229">
    <property type="entry name" value="ASKHA_NBD_HSP70_HSPA12"/>
    <property type="match status" value="1"/>
</dbReference>
<comment type="caution">
    <text evidence="3">The sequence shown here is derived from an EMBL/GenBank/DDBJ whole genome shotgun (WGS) entry which is preliminary data.</text>
</comment>
<dbReference type="EMBL" id="JASJQH010000179">
    <property type="protein sequence ID" value="KAK9766192.1"/>
    <property type="molecule type" value="Genomic_DNA"/>
</dbReference>
<dbReference type="InterPro" id="IPR043129">
    <property type="entry name" value="ATPase_NBD"/>
</dbReference>